<organism evidence="1 2">
    <name type="scientific">Zootermopsis nevadensis</name>
    <name type="common">Dampwood termite</name>
    <dbReference type="NCBI Taxonomy" id="136037"/>
    <lineage>
        <taxon>Eukaryota</taxon>
        <taxon>Metazoa</taxon>
        <taxon>Ecdysozoa</taxon>
        <taxon>Arthropoda</taxon>
        <taxon>Hexapoda</taxon>
        <taxon>Insecta</taxon>
        <taxon>Pterygota</taxon>
        <taxon>Neoptera</taxon>
        <taxon>Polyneoptera</taxon>
        <taxon>Dictyoptera</taxon>
        <taxon>Blattodea</taxon>
        <taxon>Blattoidea</taxon>
        <taxon>Termitoidae</taxon>
        <taxon>Termopsidae</taxon>
        <taxon>Zootermopsis</taxon>
    </lineage>
</organism>
<sequence length="58" mass="6195">MCIASALGHIAVHTVCERTGTVAARALDGDCRSSGSWSVTSKWQYDLVLSLQLSIKNS</sequence>
<evidence type="ECO:0000313" key="2">
    <source>
        <dbReference type="Proteomes" id="UP000027135"/>
    </source>
</evidence>
<dbReference type="AlphaFoldDB" id="A0A067RMI2"/>
<keyword evidence="2" id="KW-1185">Reference proteome</keyword>
<dbReference type="EMBL" id="KK852579">
    <property type="protein sequence ID" value="KDR20903.1"/>
    <property type="molecule type" value="Genomic_DNA"/>
</dbReference>
<reference evidence="1 2" key="1">
    <citation type="journal article" date="2014" name="Nat. Commun.">
        <title>Molecular traces of alternative social organization in a termite genome.</title>
        <authorList>
            <person name="Terrapon N."/>
            <person name="Li C."/>
            <person name="Robertson H.M."/>
            <person name="Ji L."/>
            <person name="Meng X."/>
            <person name="Booth W."/>
            <person name="Chen Z."/>
            <person name="Childers C.P."/>
            <person name="Glastad K.M."/>
            <person name="Gokhale K."/>
            <person name="Gowin J."/>
            <person name="Gronenberg W."/>
            <person name="Hermansen R.A."/>
            <person name="Hu H."/>
            <person name="Hunt B.G."/>
            <person name="Huylmans A.K."/>
            <person name="Khalil S.M."/>
            <person name="Mitchell R.D."/>
            <person name="Munoz-Torres M.C."/>
            <person name="Mustard J.A."/>
            <person name="Pan H."/>
            <person name="Reese J.T."/>
            <person name="Scharf M.E."/>
            <person name="Sun F."/>
            <person name="Vogel H."/>
            <person name="Xiao J."/>
            <person name="Yang W."/>
            <person name="Yang Z."/>
            <person name="Yang Z."/>
            <person name="Zhou J."/>
            <person name="Zhu J."/>
            <person name="Brent C.S."/>
            <person name="Elsik C.G."/>
            <person name="Goodisman M.A."/>
            <person name="Liberles D.A."/>
            <person name="Roe R.M."/>
            <person name="Vargo E.L."/>
            <person name="Vilcinskas A."/>
            <person name="Wang J."/>
            <person name="Bornberg-Bauer E."/>
            <person name="Korb J."/>
            <person name="Zhang G."/>
            <person name="Liebig J."/>
        </authorList>
    </citation>
    <scope>NUCLEOTIDE SEQUENCE [LARGE SCALE GENOMIC DNA]</scope>
    <source>
        <tissue evidence="1">Whole organism</tissue>
    </source>
</reference>
<name>A0A067RMI2_ZOONE</name>
<dbReference type="Proteomes" id="UP000027135">
    <property type="component" value="Unassembled WGS sequence"/>
</dbReference>
<evidence type="ECO:0000313" key="1">
    <source>
        <dbReference type="EMBL" id="KDR20903.1"/>
    </source>
</evidence>
<protein>
    <submittedName>
        <fullName evidence="1">Uncharacterized protein</fullName>
    </submittedName>
</protein>
<proteinExistence type="predicted"/>
<accession>A0A067RMI2</accession>
<gene>
    <name evidence="1" type="ORF">L798_04795</name>
</gene>
<dbReference type="InParanoid" id="A0A067RMI2"/>